<dbReference type="GO" id="GO:0016020">
    <property type="term" value="C:membrane"/>
    <property type="evidence" value="ECO:0007669"/>
    <property type="project" value="UniProtKB-SubCell"/>
</dbReference>
<evidence type="ECO:0000256" key="10">
    <source>
        <dbReference type="ARBA" id="ARBA00023201"/>
    </source>
</evidence>
<keyword evidence="10 12" id="KW-0739">Sodium transport</keyword>
<name>A0A9N9R386_9NEOP</name>
<reference evidence="13" key="2">
    <citation type="submission" date="2022-10" db="EMBL/GenBank/DDBJ databases">
        <authorList>
            <consortium name="ENA_rothamsted_submissions"/>
            <consortium name="culmorum"/>
            <person name="King R."/>
        </authorList>
    </citation>
    <scope>NUCLEOTIDE SEQUENCE</scope>
</reference>
<keyword evidence="4 12" id="KW-0894">Sodium channel</keyword>
<comment type="subcellular location">
    <subcellularLocation>
        <location evidence="1">Membrane</location>
        <topology evidence="1">Multi-pass membrane protein</topology>
    </subcellularLocation>
</comment>
<evidence type="ECO:0000256" key="4">
    <source>
        <dbReference type="ARBA" id="ARBA00022461"/>
    </source>
</evidence>
<protein>
    <submittedName>
        <fullName evidence="13">Uncharacterized protein</fullName>
    </submittedName>
</protein>
<dbReference type="Pfam" id="PF00858">
    <property type="entry name" value="ASC"/>
    <property type="match status" value="1"/>
</dbReference>
<evidence type="ECO:0000256" key="8">
    <source>
        <dbReference type="ARBA" id="ARBA00023065"/>
    </source>
</evidence>
<dbReference type="GO" id="GO:0005272">
    <property type="term" value="F:sodium channel activity"/>
    <property type="evidence" value="ECO:0007669"/>
    <property type="project" value="UniProtKB-KW"/>
</dbReference>
<evidence type="ECO:0000256" key="5">
    <source>
        <dbReference type="ARBA" id="ARBA00022692"/>
    </source>
</evidence>
<dbReference type="AlphaFoldDB" id="A0A9N9R386"/>
<keyword evidence="8 12" id="KW-0406">Ion transport</keyword>
<proteinExistence type="inferred from homology"/>
<keyword evidence="11 12" id="KW-0407">Ion channel</keyword>
<evidence type="ECO:0000256" key="7">
    <source>
        <dbReference type="ARBA" id="ARBA00023053"/>
    </source>
</evidence>
<evidence type="ECO:0000313" key="14">
    <source>
        <dbReference type="Proteomes" id="UP001153714"/>
    </source>
</evidence>
<evidence type="ECO:0000256" key="2">
    <source>
        <dbReference type="ARBA" id="ARBA00007193"/>
    </source>
</evidence>
<accession>A0A9N9R386</accession>
<evidence type="ECO:0000313" key="13">
    <source>
        <dbReference type="EMBL" id="CAG9789160.1"/>
    </source>
</evidence>
<dbReference type="Proteomes" id="UP001153714">
    <property type="component" value="Chromosome 2"/>
</dbReference>
<keyword evidence="6" id="KW-1133">Transmembrane helix</keyword>
<keyword evidence="9" id="KW-0472">Membrane</keyword>
<dbReference type="EMBL" id="OU893333">
    <property type="protein sequence ID" value="CAG9789160.1"/>
    <property type="molecule type" value="Genomic_DNA"/>
</dbReference>
<evidence type="ECO:0000256" key="3">
    <source>
        <dbReference type="ARBA" id="ARBA00022448"/>
    </source>
</evidence>
<comment type="similarity">
    <text evidence="2 12">Belongs to the amiloride-sensitive sodium channel (TC 1.A.6) family.</text>
</comment>
<evidence type="ECO:0000256" key="1">
    <source>
        <dbReference type="ARBA" id="ARBA00004141"/>
    </source>
</evidence>
<dbReference type="InterPro" id="IPR001873">
    <property type="entry name" value="ENaC"/>
</dbReference>
<evidence type="ECO:0000256" key="9">
    <source>
        <dbReference type="ARBA" id="ARBA00023136"/>
    </source>
</evidence>
<sequence>MYGSWNKDSSYPWCLTECRKRTIAALCNCLPFTLIPNANDTTCTPEHLICLAKHREKFLYYYPGKDADFKSLTKERQDSQQCQHCMPDCTRDWYTTVPFRIKHYFSKKFWTNKFS</sequence>
<keyword evidence="3 12" id="KW-0813">Transport</keyword>
<evidence type="ECO:0000256" key="12">
    <source>
        <dbReference type="RuleBase" id="RU000679"/>
    </source>
</evidence>
<evidence type="ECO:0000256" key="11">
    <source>
        <dbReference type="ARBA" id="ARBA00023303"/>
    </source>
</evidence>
<keyword evidence="5 12" id="KW-0812">Transmembrane</keyword>
<reference evidence="13" key="1">
    <citation type="submission" date="2021-12" db="EMBL/GenBank/DDBJ databases">
        <authorList>
            <person name="King R."/>
        </authorList>
    </citation>
    <scope>NUCLEOTIDE SEQUENCE</scope>
</reference>
<dbReference type="OrthoDB" id="7208184at2759"/>
<keyword evidence="14" id="KW-1185">Reference proteome</keyword>
<organism evidence="13 14">
    <name type="scientific">Diatraea saccharalis</name>
    <name type="common">sugarcane borer</name>
    <dbReference type="NCBI Taxonomy" id="40085"/>
    <lineage>
        <taxon>Eukaryota</taxon>
        <taxon>Metazoa</taxon>
        <taxon>Ecdysozoa</taxon>
        <taxon>Arthropoda</taxon>
        <taxon>Hexapoda</taxon>
        <taxon>Insecta</taxon>
        <taxon>Pterygota</taxon>
        <taxon>Neoptera</taxon>
        <taxon>Endopterygota</taxon>
        <taxon>Lepidoptera</taxon>
        <taxon>Glossata</taxon>
        <taxon>Ditrysia</taxon>
        <taxon>Pyraloidea</taxon>
        <taxon>Crambidae</taxon>
        <taxon>Crambinae</taxon>
        <taxon>Diatraea</taxon>
    </lineage>
</organism>
<evidence type="ECO:0000256" key="6">
    <source>
        <dbReference type="ARBA" id="ARBA00022989"/>
    </source>
</evidence>
<keyword evidence="7" id="KW-0915">Sodium</keyword>
<gene>
    <name evidence="13" type="ORF">DIATSA_LOCUS6916</name>
</gene>